<reference evidence="3 4" key="1">
    <citation type="submission" date="2010-04" db="EMBL/GenBank/DDBJ databases">
        <authorList>
            <person name="Qin X."/>
            <person name="Bachman B."/>
            <person name="Battles P."/>
            <person name="Bell A."/>
            <person name="Bess C."/>
            <person name="Bickham C."/>
            <person name="Chaboub L."/>
            <person name="Chen D."/>
            <person name="Coyle M."/>
            <person name="Deiros D.R."/>
            <person name="Dinh H."/>
            <person name="Forbes L."/>
            <person name="Fowler G."/>
            <person name="Francisco L."/>
            <person name="Fu Q."/>
            <person name="Gubbala S."/>
            <person name="Hale W."/>
            <person name="Han Y."/>
            <person name="Hemphill L."/>
            <person name="Highlander S.K."/>
            <person name="Hirani K."/>
            <person name="Hogues M."/>
            <person name="Jackson L."/>
            <person name="Jakkamsetti A."/>
            <person name="Javaid M."/>
            <person name="Jiang H."/>
            <person name="Korchina V."/>
            <person name="Kovar C."/>
            <person name="Lara F."/>
            <person name="Lee S."/>
            <person name="Mata R."/>
            <person name="Mathew T."/>
            <person name="Moen C."/>
            <person name="Morales K."/>
            <person name="Munidasa M."/>
            <person name="Nazareth L."/>
            <person name="Ngo R."/>
            <person name="Nguyen L."/>
            <person name="Okwuonu G."/>
            <person name="Ongeri F."/>
            <person name="Patil S."/>
            <person name="Petrosino J."/>
            <person name="Pham C."/>
            <person name="Pham P."/>
            <person name="Pu L.-L."/>
            <person name="Puazo M."/>
            <person name="Raj R."/>
            <person name="Reid J."/>
            <person name="Rouhana J."/>
            <person name="Saada N."/>
            <person name="Shang Y."/>
            <person name="Simmons D."/>
            <person name="Thornton R."/>
            <person name="Warren J."/>
            <person name="Weissenberger G."/>
            <person name="Zhang J."/>
            <person name="Zhang L."/>
            <person name="Zhou C."/>
            <person name="Zhu D."/>
            <person name="Muzny D."/>
            <person name="Worley K."/>
            <person name="Gibbs R."/>
        </authorList>
    </citation>
    <scope>NUCLEOTIDE SEQUENCE [LARGE SCALE GENOMIC DNA]</scope>
    <source>
        <strain evidence="3 4">ATCC 49957</strain>
    </source>
</reference>
<dbReference type="InterPro" id="IPR011006">
    <property type="entry name" value="CheY-like_superfamily"/>
</dbReference>
<dbReference type="HOGENOM" id="CLU_000445_69_15_5"/>
<evidence type="ECO:0000313" key="4">
    <source>
        <dbReference type="Proteomes" id="UP000005324"/>
    </source>
</evidence>
<dbReference type="Pfam" id="PF00072">
    <property type="entry name" value="Response_reg"/>
    <property type="match status" value="1"/>
</dbReference>
<dbReference type="SUPFAM" id="SSF52172">
    <property type="entry name" value="CheY-like"/>
    <property type="match status" value="1"/>
</dbReference>
<keyword evidence="4" id="KW-1185">Reference proteome</keyword>
<dbReference type="Gene3D" id="3.40.50.2300">
    <property type="match status" value="1"/>
</dbReference>
<keyword evidence="3" id="KW-0378">Hydrolase</keyword>
<dbReference type="GO" id="GO:0008984">
    <property type="term" value="F:protein-glutamate methylesterase activity"/>
    <property type="evidence" value="ECO:0007669"/>
    <property type="project" value="UniProtKB-EC"/>
</dbReference>
<evidence type="ECO:0000259" key="2">
    <source>
        <dbReference type="PROSITE" id="PS50110"/>
    </source>
</evidence>
<sequence length="130" mass="13834">MLKVLIVEDSALMRSQLRRLLEGEGDIEVAIARNGAEALAVIPHFDPQVVTLDVNMPEMDGLTCLGHIMRDMPRPVLMVSSITRHGSEAAVRALALGAVDVVAKPGGTMSIGIDGLRDELLGKLRAAARA</sequence>
<dbReference type="OrthoDB" id="9793421at2"/>
<dbReference type="SMART" id="SM00448">
    <property type="entry name" value="REC"/>
    <property type="match status" value="1"/>
</dbReference>
<dbReference type="Proteomes" id="UP000005324">
    <property type="component" value="Unassembled WGS sequence"/>
</dbReference>
<keyword evidence="1" id="KW-0597">Phosphoprotein</keyword>
<dbReference type="RefSeq" id="WP_007003234.1">
    <property type="nucleotide sequence ID" value="NZ_GG770777.1"/>
</dbReference>
<evidence type="ECO:0000256" key="1">
    <source>
        <dbReference type="PROSITE-ProRule" id="PRU00169"/>
    </source>
</evidence>
<dbReference type="PROSITE" id="PS50110">
    <property type="entry name" value="RESPONSE_REGULATORY"/>
    <property type="match status" value="1"/>
</dbReference>
<name>D5RSZ2_9PROT</name>
<dbReference type="EMBL" id="ADVL01000767">
    <property type="protein sequence ID" value="EFH09576.1"/>
    <property type="molecule type" value="Genomic_DNA"/>
</dbReference>
<gene>
    <name evidence="3" type="primary">cheB3</name>
    <name evidence="3" type="ORF">HMPREF0731_4204</name>
</gene>
<comment type="caution">
    <text evidence="3">The sequence shown here is derived from an EMBL/GenBank/DDBJ whole genome shotgun (WGS) entry which is preliminary data.</text>
</comment>
<dbReference type="PANTHER" id="PTHR42872:SF6">
    <property type="entry name" value="PROTEIN-GLUTAMATE METHYLESTERASE_PROTEIN-GLUTAMINE GLUTAMINASE"/>
    <property type="match status" value="1"/>
</dbReference>
<accession>D5RSZ2</accession>
<organism evidence="3 4">
    <name type="scientific">Pseudoroseomonas cervicalis ATCC 49957</name>
    <dbReference type="NCBI Taxonomy" id="525371"/>
    <lineage>
        <taxon>Bacteria</taxon>
        <taxon>Pseudomonadati</taxon>
        <taxon>Pseudomonadota</taxon>
        <taxon>Alphaproteobacteria</taxon>
        <taxon>Acetobacterales</taxon>
        <taxon>Roseomonadaceae</taxon>
        <taxon>Roseomonas</taxon>
    </lineage>
</organism>
<dbReference type="InterPro" id="IPR001789">
    <property type="entry name" value="Sig_transdc_resp-reg_receiver"/>
</dbReference>
<dbReference type="AlphaFoldDB" id="D5RSZ2"/>
<feature type="non-terminal residue" evidence="3">
    <location>
        <position position="130"/>
    </location>
</feature>
<feature type="modified residue" description="4-aspartylphosphate" evidence="1">
    <location>
        <position position="53"/>
    </location>
</feature>
<evidence type="ECO:0000313" key="3">
    <source>
        <dbReference type="EMBL" id="EFH09576.1"/>
    </source>
</evidence>
<dbReference type="GO" id="GO:0000160">
    <property type="term" value="P:phosphorelay signal transduction system"/>
    <property type="evidence" value="ECO:0007669"/>
    <property type="project" value="InterPro"/>
</dbReference>
<dbReference type="PANTHER" id="PTHR42872">
    <property type="entry name" value="PROTEIN-GLUTAMATE METHYLESTERASE/PROTEIN-GLUTAMINE GLUTAMINASE"/>
    <property type="match status" value="1"/>
</dbReference>
<dbReference type="EC" id="3.1.1.61" evidence="3"/>
<proteinExistence type="predicted"/>
<protein>
    <submittedName>
        <fullName evidence="3">Response regulator receiver domain protein</fullName>
        <ecNumber evidence="3">3.1.1.61</ecNumber>
    </submittedName>
</protein>
<dbReference type="CDD" id="cd17541">
    <property type="entry name" value="REC_CheB-like"/>
    <property type="match status" value="1"/>
</dbReference>
<feature type="domain" description="Response regulatory" evidence="2">
    <location>
        <begin position="3"/>
        <end position="119"/>
    </location>
</feature>